<dbReference type="AlphaFoldDB" id="A0A6N9TYR1"/>
<proteinExistence type="inferred from homology"/>
<dbReference type="EMBL" id="JAAGRR010000220">
    <property type="protein sequence ID" value="NDY43586.1"/>
    <property type="molecule type" value="Genomic_DNA"/>
</dbReference>
<dbReference type="PANTHER" id="PTHR13604:SF0">
    <property type="entry name" value="ABASIC SITE PROCESSING PROTEIN HMCES"/>
    <property type="match status" value="1"/>
</dbReference>
<dbReference type="GO" id="GO:0106300">
    <property type="term" value="P:protein-DNA covalent cross-linking repair"/>
    <property type="evidence" value="ECO:0007669"/>
    <property type="project" value="InterPro"/>
</dbReference>
<keyword evidence="5" id="KW-0190">Covalent protein-DNA linkage</keyword>
<dbReference type="GO" id="GO:0008233">
    <property type="term" value="F:peptidase activity"/>
    <property type="evidence" value="ECO:0007669"/>
    <property type="project" value="UniProtKB-KW"/>
</dbReference>
<evidence type="ECO:0000256" key="6">
    <source>
        <dbReference type="ARBA" id="ARBA00023125"/>
    </source>
</evidence>
<keyword evidence="7" id="KW-0456">Lyase</keyword>
<dbReference type="SUPFAM" id="SSF143081">
    <property type="entry name" value="BB1717-like"/>
    <property type="match status" value="1"/>
</dbReference>
<dbReference type="GO" id="GO:0003697">
    <property type="term" value="F:single-stranded DNA binding"/>
    <property type="evidence" value="ECO:0007669"/>
    <property type="project" value="InterPro"/>
</dbReference>
<dbReference type="Pfam" id="PF02586">
    <property type="entry name" value="SRAP"/>
    <property type="match status" value="1"/>
</dbReference>
<keyword evidence="6" id="KW-0238">DNA-binding</keyword>
<evidence type="ECO:0000256" key="5">
    <source>
        <dbReference type="ARBA" id="ARBA00023124"/>
    </source>
</evidence>
<reference evidence="9 10" key="1">
    <citation type="submission" date="2020-02" db="EMBL/GenBank/DDBJ databases">
        <title>Comparative genomics of sulfur disproportionating microorganisms.</title>
        <authorList>
            <person name="Ward L.M."/>
            <person name="Bertran E."/>
            <person name="Johnston D.T."/>
        </authorList>
    </citation>
    <scope>NUCLEOTIDE SEQUENCE [LARGE SCALE GENOMIC DNA]</scope>
    <source>
        <strain evidence="9 10">DSM 100025</strain>
    </source>
</reference>
<accession>A0A6N9TYR1</accession>
<dbReference type="InterPro" id="IPR036590">
    <property type="entry name" value="SRAP-like"/>
</dbReference>
<dbReference type="InterPro" id="IPR003738">
    <property type="entry name" value="SRAP"/>
</dbReference>
<comment type="similarity">
    <text evidence="1 8">Belongs to the SOS response-associated peptidase family.</text>
</comment>
<keyword evidence="2 8" id="KW-0645">Protease</keyword>
<dbReference type="GO" id="GO:0016829">
    <property type="term" value="F:lyase activity"/>
    <property type="evidence" value="ECO:0007669"/>
    <property type="project" value="UniProtKB-KW"/>
</dbReference>
<keyword evidence="10" id="KW-1185">Reference proteome</keyword>
<comment type="caution">
    <text evidence="9">The sequence shown here is derived from an EMBL/GenBank/DDBJ whole genome shotgun (WGS) entry which is preliminary data.</text>
</comment>
<dbReference type="GO" id="GO:0006508">
    <property type="term" value="P:proteolysis"/>
    <property type="evidence" value="ECO:0007669"/>
    <property type="project" value="UniProtKB-KW"/>
</dbReference>
<dbReference type="Gene3D" id="3.90.1680.10">
    <property type="entry name" value="SOS response associated peptidase-like"/>
    <property type="match status" value="1"/>
</dbReference>
<evidence type="ECO:0000256" key="7">
    <source>
        <dbReference type="ARBA" id="ARBA00023239"/>
    </source>
</evidence>
<name>A0A6N9TYR1_DISTH</name>
<keyword evidence="4 8" id="KW-0378">Hydrolase</keyword>
<gene>
    <name evidence="9" type="ORF">G3N55_12150</name>
</gene>
<evidence type="ECO:0000256" key="8">
    <source>
        <dbReference type="RuleBase" id="RU364100"/>
    </source>
</evidence>
<evidence type="ECO:0000313" key="10">
    <source>
        <dbReference type="Proteomes" id="UP000469346"/>
    </source>
</evidence>
<dbReference type="Proteomes" id="UP000469346">
    <property type="component" value="Unassembled WGS sequence"/>
</dbReference>
<sequence length="213" mass="23145">MCARFTLTTPPPLLARHFGLRETPELSPRYNVAPSQPVPVVCPGPRLVTLGWGLRPAWARGGRRLINARAEGLDRRPAFRAAFRHRRCLVPADGFFEWSGEGAQRRPFLARRPDGGPFAVAGLWEPGKAGEGPACVLVTTAARGVLAGIHHRMPVVIRPEDYAAWLDPAAPPERLSTLLASPLDTGWEIRPAPRLVNDPSNDVPACIEPADPA</sequence>
<evidence type="ECO:0000256" key="3">
    <source>
        <dbReference type="ARBA" id="ARBA00022763"/>
    </source>
</evidence>
<evidence type="ECO:0000256" key="4">
    <source>
        <dbReference type="ARBA" id="ARBA00022801"/>
    </source>
</evidence>
<evidence type="ECO:0000256" key="2">
    <source>
        <dbReference type="ARBA" id="ARBA00022670"/>
    </source>
</evidence>
<keyword evidence="3" id="KW-0227">DNA damage</keyword>
<evidence type="ECO:0000313" key="9">
    <source>
        <dbReference type="EMBL" id="NDY43586.1"/>
    </source>
</evidence>
<organism evidence="9 10">
    <name type="scientific">Dissulfurirhabdus thermomarina</name>
    <dbReference type="NCBI Taxonomy" id="1765737"/>
    <lineage>
        <taxon>Bacteria</taxon>
        <taxon>Deltaproteobacteria</taxon>
        <taxon>Dissulfurirhabdaceae</taxon>
        <taxon>Dissulfurirhabdus</taxon>
    </lineage>
</organism>
<dbReference type="RefSeq" id="WP_163299932.1">
    <property type="nucleotide sequence ID" value="NZ_JAAGRR010000220.1"/>
</dbReference>
<dbReference type="EC" id="3.4.-.-" evidence="8"/>
<protein>
    <recommendedName>
        <fullName evidence="8">Abasic site processing protein</fullName>
        <ecNumber evidence="8">3.4.-.-</ecNumber>
    </recommendedName>
</protein>
<evidence type="ECO:0000256" key="1">
    <source>
        <dbReference type="ARBA" id="ARBA00008136"/>
    </source>
</evidence>
<dbReference type="PANTHER" id="PTHR13604">
    <property type="entry name" value="DC12-RELATED"/>
    <property type="match status" value="1"/>
</dbReference>